<sequence>MTENKKRNSSNANLRELHQKITGLLLKIKPRLSDQKGFADDKLLEDLLQISALAESFIEQRPKSNKNWQDLADSLDQEGVALWNSSGNVHHEKELDDRTLSAALKYAAYRLIEGGLESKPGAETLVHMLQLASKVGSALSGQSEASPKQRSINSMRSMKSLLETGKRDAAARVLMSAAKYEELLRTTDDQVGKHAEAAAQATMIYYASRMEAAWREGNDGVAQFMLQKITDNESQLSLLQPLDRERIASKLLEVGKSFLRSVAGDAGAVDPKAARDSVVWMQKAFTMIEHLEDAVSPGLRELKRSILRSLARAYFLSSSLEPENLNRAEASLSELITALDSSAESGSPEYQQLRWMRIAVLKRQEAAEPTLLEAFRSIIDHSKMTDADVTDLLQELRTVHQYHDMITTILRYSLQRTPELAGKHVLSSVDRLLLSLIHHCSKDQDHGRAMRVMSDTLTDLRNGDIKLPKISTAACLTLLWQFGDRHYNARRWSQAADWFLVAAHSAFSSMGRSTEAKCYRKAVLSLIQGKEYARAYAAIRHCPQEESATHYVVFLTAAYQGLEEEAIRAIKNMVNASDFDRRMLLLATQMAHEMDLRRLLLSVLEALLQTLQDEASIETEFEAITVVRCLIRLELKLLGEPGANRVVLVQTLISHLRVAKSCCAKAVARKAGPMISKDLSWLWRAAYNCAVQGCSEWDSPEDTVSDLFDISRELLEIFCHAALVEADSDIYQYLANASFAAISGRVFSTRRITTQDATDRDDRLISTIAAVRGAKSRIQDLLDKGFIRRDDDVVRVRSFLHVLRVFEVEILCHLKDWSRLLDAVGEVVKADALAVNTFEAVADILWVDKECPTEILFQALEAILHASLDRSSISVEKFARWLRAICTILLSRNTAPDRLKAIGYVEQAATVLETHGSDQNPGVEFYPMDERQWLLATAYNTGIECLHASFLDEAKRWFEASTIICRFIPDGEQRAEKISGTYTHLLSRYASGS</sequence>
<dbReference type="EMBL" id="ML213521">
    <property type="protein sequence ID" value="TFK48044.1"/>
    <property type="molecule type" value="Genomic_DNA"/>
</dbReference>
<dbReference type="PANTHER" id="PTHR40375:SF2">
    <property type="entry name" value="SPORULATION-SPECIFIC PROTEIN 22"/>
    <property type="match status" value="1"/>
</dbReference>
<gene>
    <name evidence="2" type="ORF">OE88DRAFT_1810744</name>
</gene>
<dbReference type="OrthoDB" id="65716at2759"/>
<keyword evidence="3" id="KW-1185">Reference proteome</keyword>
<proteinExistence type="predicted"/>
<evidence type="ECO:0000313" key="3">
    <source>
        <dbReference type="Proteomes" id="UP000305948"/>
    </source>
</evidence>
<reference evidence="2 3" key="1">
    <citation type="journal article" date="2019" name="Nat. Ecol. Evol.">
        <title>Megaphylogeny resolves global patterns of mushroom evolution.</title>
        <authorList>
            <person name="Varga T."/>
            <person name="Krizsan K."/>
            <person name="Foldi C."/>
            <person name="Dima B."/>
            <person name="Sanchez-Garcia M."/>
            <person name="Sanchez-Ramirez S."/>
            <person name="Szollosi G.J."/>
            <person name="Szarkandi J.G."/>
            <person name="Papp V."/>
            <person name="Albert L."/>
            <person name="Andreopoulos W."/>
            <person name="Angelini C."/>
            <person name="Antonin V."/>
            <person name="Barry K.W."/>
            <person name="Bougher N.L."/>
            <person name="Buchanan P."/>
            <person name="Buyck B."/>
            <person name="Bense V."/>
            <person name="Catcheside P."/>
            <person name="Chovatia M."/>
            <person name="Cooper J."/>
            <person name="Damon W."/>
            <person name="Desjardin D."/>
            <person name="Finy P."/>
            <person name="Geml J."/>
            <person name="Haridas S."/>
            <person name="Hughes K."/>
            <person name="Justo A."/>
            <person name="Karasinski D."/>
            <person name="Kautmanova I."/>
            <person name="Kiss B."/>
            <person name="Kocsube S."/>
            <person name="Kotiranta H."/>
            <person name="LaButti K.M."/>
            <person name="Lechner B.E."/>
            <person name="Liimatainen K."/>
            <person name="Lipzen A."/>
            <person name="Lukacs Z."/>
            <person name="Mihaltcheva S."/>
            <person name="Morgado L.N."/>
            <person name="Niskanen T."/>
            <person name="Noordeloos M.E."/>
            <person name="Ohm R.A."/>
            <person name="Ortiz-Santana B."/>
            <person name="Ovrebo C."/>
            <person name="Racz N."/>
            <person name="Riley R."/>
            <person name="Savchenko A."/>
            <person name="Shiryaev A."/>
            <person name="Soop K."/>
            <person name="Spirin V."/>
            <person name="Szebenyi C."/>
            <person name="Tomsovsky M."/>
            <person name="Tulloss R.E."/>
            <person name="Uehling J."/>
            <person name="Grigoriev I.V."/>
            <person name="Vagvolgyi C."/>
            <person name="Papp T."/>
            <person name="Martin F.M."/>
            <person name="Miettinen O."/>
            <person name="Hibbett D.S."/>
            <person name="Nagy L.G."/>
        </authorList>
    </citation>
    <scope>NUCLEOTIDE SEQUENCE [LARGE SCALE GENOMIC DNA]</scope>
    <source>
        <strain evidence="2 3">OMC1185</strain>
    </source>
</reference>
<organism evidence="2 3">
    <name type="scientific">Heliocybe sulcata</name>
    <dbReference type="NCBI Taxonomy" id="5364"/>
    <lineage>
        <taxon>Eukaryota</taxon>
        <taxon>Fungi</taxon>
        <taxon>Dikarya</taxon>
        <taxon>Basidiomycota</taxon>
        <taxon>Agaricomycotina</taxon>
        <taxon>Agaricomycetes</taxon>
        <taxon>Gloeophyllales</taxon>
        <taxon>Gloeophyllaceae</taxon>
        <taxon>Heliocybe</taxon>
    </lineage>
</organism>
<dbReference type="PANTHER" id="PTHR40375">
    <property type="entry name" value="SPORULATION-SPECIFIC PROTEIN 22"/>
    <property type="match status" value="1"/>
</dbReference>
<name>A0A5C3MRQ6_9AGAM</name>
<accession>A0A5C3MRQ6</accession>
<dbReference type="Proteomes" id="UP000305948">
    <property type="component" value="Unassembled WGS sequence"/>
</dbReference>
<evidence type="ECO:0000313" key="2">
    <source>
        <dbReference type="EMBL" id="TFK48044.1"/>
    </source>
</evidence>
<dbReference type="Pfam" id="PF08631">
    <property type="entry name" value="SPO22"/>
    <property type="match status" value="1"/>
</dbReference>
<dbReference type="GO" id="GO:0051321">
    <property type="term" value="P:meiotic cell cycle"/>
    <property type="evidence" value="ECO:0007669"/>
    <property type="project" value="UniProtKB-KW"/>
</dbReference>
<dbReference type="GO" id="GO:0090173">
    <property type="term" value="P:regulation of synaptonemal complex assembly"/>
    <property type="evidence" value="ECO:0007669"/>
    <property type="project" value="InterPro"/>
</dbReference>
<keyword evidence="1" id="KW-0469">Meiosis</keyword>
<evidence type="ECO:0008006" key="4">
    <source>
        <dbReference type="Google" id="ProtNLM"/>
    </source>
</evidence>
<evidence type="ECO:0000256" key="1">
    <source>
        <dbReference type="ARBA" id="ARBA00023254"/>
    </source>
</evidence>
<dbReference type="AlphaFoldDB" id="A0A5C3MRQ6"/>
<dbReference type="STRING" id="5364.A0A5C3MRQ6"/>
<dbReference type="InterPro" id="IPR013940">
    <property type="entry name" value="Spo22/ZIP4/TEX11"/>
</dbReference>
<protein>
    <recommendedName>
        <fullName evidence="4">SPO22-domain-containing protein</fullName>
    </recommendedName>
</protein>
<dbReference type="InterPro" id="IPR039057">
    <property type="entry name" value="Spo22/ZIP4"/>
</dbReference>